<evidence type="ECO:0000313" key="7">
    <source>
        <dbReference type="Proteomes" id="UP001200034"/>
    </source>
</evidence>
<keyword evidence="2 4" id="KW-0479">Metal-binding</keyword>
<sequence>MHFPAIGDFYKRFLFLLPFAAEKPPEDRRFSYEAPMQWQYMYPECGGVDQSPVALNAQKVIPIGLPPIHFGLYDEPFDELLNVRNNGHTGICFSIFHMYISVEFTVPTTVYGERPYITGGLLGDFYEAMAVHFHWGSSRQKGSEHLLNGRRYDLEMHIVHRNTKYLSDEEARNQTDGLAVLAVLFKVVRTNYLYYQPGFNEILGSLLHLGNFNSSYTPAVFLTLGSLLGSLDRGNFFAYKGSLTTPPCSPAVLWHVFAEVLPISHLELPKFWQLRNRHGRPLLNNFRPLQSLERRQVFLRRPLEEYLWS</sequence>
<proteinExistence type="inferred from homology"/>
<evidence type="ECO:0000259" key="5">
    <source>
        <dbReference type="PROSITE" id="PS51144"/>
    </source>
</evidence>
<evidence type="ECO:0000256" key="3">
    <source>
        <dbReference type="ARBA" id="ARBA00022833"/>
    </source>
</evidence>
<gene>
    <name evidence="6" type="ORF">KR093_002805</name>
</gene>
<dbReference type="EMBL" id="JAJJHW010000014">
    <property type="protein sequence ID" value="KAH8388287.1"/>
    <property type="molecule type" value="Genomic_DNA"/>
</dbReference>
<dbReference type="PROSITE" id="PS51144">
    <property type="entry name" value="ALPHA_CA_2"/>
    <property type="match status" value="1"/>
</dbReference>
<feature type="domain" description="Alpha-carbonic anhydrase" evidence="5">
    <location>
        <begin position="28"/>
        <end position="301"/>
    </location>
</feature>
<reference evidence="6" key="1">
    <citation type="journal article" date="2021" name="Mol. Ecol. Resour.">
        <title>Phylogenomic analyses of the genus Drosophila reveals genomic signals of climate adaptation.</title>
        <authorList>
            <person name="Li F."/>
            <person name="Rane R.V."/>
            <person name="Luria V."/>
            <person name="Xiong Z."/>
            <person name="Chen J."/>
            <person name="Li Z."/>
            <person name="Catullo R.A."/>
            <person name="Griffin P.C."/>
            <person name="Schiffer M."/>
            <person name="Pearce S."/>
            <person name="Lee S.F."/>
            <person name="McElroy K."/>
            <person name="Stocker A."/>
            <person name="Shirriffs J."/>
            <person name="Cockerell F."/>
            <person name="Coppin C."/>
            <person name="Sgro C.M."/>
            <person name="Karger A."/>
            <person name="Cain J.W."/>
            <person name="Weber J.A."/>
            <person name="Santpere G."/>
            <person name="Kirschner M.W."/>
            <person name="Hoffmann A.A."/>
            <person name="Oakeshott J.G."/>
            <person name="Zhang G."/>
        </authorList>
    </citation>
    <scope>NUCLEOTIDE SEQUENCE</scope>
    <source>
        <strain evidence="6">BGI-SZ-2011g</strain>
    </source>
</reference>
<dbReference type="CDD" id="cd00326">
    <property type="entry name" value="alpha_CA"/>
    <property type="match status" value="1"/>
</dbReference>
<name>A0AAD4KBZ4_9MUSC</name>
<dbReference type="AlphaFoldDB" id="A0AAD4KBZ4"/>
<dbReference type="PANTHER" id="PTHR18952:SF137">
    <property type="entry name" value="CARBONIC ANHYDRASE"/>
    <property type="match status" value="1"/>
</dbReference>
<dbReference type="InterPro" id="IPR036398">
    <property type="entry name" value="CA_dom_sf"/>
</dbReference>
<dbReference type="EC" id="4.2.1.1" evidence="4"/>
<dbReference type="GO" id="GO:0008270">
    <property type="term" value="F:zinc ion binding"/>
    <property type="evidence" value="ECO:0007669"/>
    <property type="project" value="UniProtKB-UniRule"/>
</dbReference>
<accession>A0AAD4KBZ4</accession>
<dbReference type="InterPro" id="IPR023561">
    <property type="entry name" value="Carbonic_anhydrase_a-class"/>
</dbReference>
<dbReference type="Pfam" id="PF00194">
    <property type="entry name" value="Carb_anhydrase"/>
    <property type="match status" value="1"/>
</dbReference>
<protein>
    <recommendedName>
        <fullName evidence="4">Carbonic anhydrase</fullName>
        <ecNumber evidence="4">4.2.1.1</ecNumber>
    </recommendedName>
</protein>
<dbReference type="GO" id="GO:0004089">
    <property type="term" value="F:carbonate dehydratase activity"/>
    <property type="evidence" value="ECO:0007669"/>
    <property type="project" value="UniProtKB-UniRule"/>
</dbReference>
<evidence type="ECO:0000256" key="4">
    <source>
        <dbReference type="RuleBase" id="RU367011"/>
    </source>
</evidence>
<keyword evidence="7" id="KW-1185">Reference proteome</keyword>
<dbReference type="Gene3D" id="3.10.200.10">
    <property type="entry name" value="Alpha carbonic anhydrase"/>
    <property type="match status" value="1"/>
</dbReference>
<dbReference type="InterPro" id="IPR018338">
    <property type="entry name" value="Carbonic_anhydrase_a-class_CS"/>
</dbReference>
<dbReference type="PROSITE" id="PS00162">
    <property type="entry name" value="ALPHA_CA_1"/>
    <property type="match status" value="1"/>
</dbReference>
<dbReference type="SUPFAM" id="SSF51069">
    <property type="entry name" value="Carbonic anhydrase"/>
    <property type="match status" value="1"/>
</dbReference>
<organism evidence="6 7">
    <name type="scientific">Drosophila rubida</name>
    <dbReference type="NCBI Taxonomy" id="30044"/>
    <lineage>
        <taxon>Eukaryota</taxon>
        <taxon>Metazoa</taxon>
        <taxon>Ecdysozoa</taxon>
        <taxon>Arthropoda</taxon>
        <taxon>Hexapoda</taxon>
        <taxon>Insecta</taxon>
        <taxon>Pterygota</taxon>
        <taxon>Neoptera</taxon>
        <taxon>Endopterygota</taxon>
        <taxon>Diptera</taxon>
        <taxon>Brachycera</taxon>
        <taxon>Muscomorpha</taxon>
        <taxon>Ephydroidea</taxon>
        <taxon>Drosophilidae</taxon>
        <taxon>Drosophila</taxon>
    </lineage>
</organism>
<keyword evidence="4" id="KW-0456">Lyase</keyword>
<evidence type="ECO:0000313" key="6">
    <source>
        <dbReference type="EMBL" id="KAH8388287.1"/>
    </source>
</evidence>
<comment type="function">
    <text evidence="4">Reversible hydration of carbon dioxide.</text>
</comment>
<comment type="similarity">
    <text evidence="1 4">Belongs to the alpha-carbonic anhydrase family.</text>
</comment>
<dbReference type="InterPro" id="IPR001148">
    <property type="entry name" value="CA_dom"/>
</dbReference>
<dbReference type="GO" id="GO:0005737">
    <property type="term" value="C:cytoplasm"/>
    <property type="evidence" value="ECO:0007669"/>
    <property type="project" value="TreeGrafter"/>
</dbReference>
<comment type="cofactor">
    <cofactor evidence="4">
        <name>Zn(2+)</name>
        <dbReference type="ChEBI" id="CHEBI:29105"/>
    </cofactor>
</comment>
<dbReference type="PANTHER" id="PTHR18952">
    <property type="entry name" value="CARBONIC ANHYDRASE"/>
    <property type="match status" value="1"/>
</dbReference>
<evidence type="ECO:0000256" key="1">
    <source>
        <dbReference type="ARBA" id="ARBA00010718"/>
    </source>
</evidence>
<dbReference type="SMART" id="SM01057">
    <property type="entry name" value="Carb_anhydrase"/>
    <property type="match status" value="1"/>
</dbReference>
<evidence type="ECO:0000256" key="2">
    <source>
        <dbReference type="ARBA" id="ARBA00022723"/>
    </source>
</evidence>
<dbReference type="Proteomes" id="UP001200034">
    <property type="component" value="Unassembled WGS sequence"/>
</dbReference>
<keyword evidence="3 4" id="KW-0862">Zinc</keyword>
<comment type="caution">
    <text evidence="6">The sequence shown here is derived from an EMBL/GenBank/DDBJ whole genome shotgun (WGS) entry which is preliminary data.</text>
</comment>
<comment type="catalytic activity">
    <reaction evidence="4">
        <text>hydrogencarbonate + H(+) = CO2 + H2O</text>
        <dbReference type="Rhea" id="RHEA:10748"/>
        <dbReference type="ChEBI" id="CHEBI:15377"/>
        <dbReference type="ChEBI" id="CHEBI:15378"/>
        <dbReference type="ChEBI" id="CHEBI:16526"/>
        <dbReference type="ChEBI" id="CHEBI:17544"/>
        <dbReference type="EC" id="4.2.1.1"/>
    </reaction>
</comment>